<keyword evidence="6 8" id="KW-0368">Histidine biosynthesis</keyword>
<dbReference type="AlphaFoldDB" id="A0A2A4SVZ2"/>
<dbReference type="Proteomes" id="UP000218113">
    <property type="component" value="Unassembled WGS sequence"/>
</dbReference>
<evidence type="ECO:0000256" key="4">
    <source>
        <dbReference type="ARBA" id="ARBA00022605"/>
    </source>
</evidence>
<evidence type="ECO:0000313" key="11">
    <source>
        <dbReference type="Proteomes" id="UP000218113"/>
    </source>
</evidence>
<dbReference type="GO" id="GO:0000105">
    <property type="term" value="P:L-histidine biosynthetic process"/>
    <property type="evidence" value="ECO:0007669"/>
    <property type="project" value="UniProtKB-UniRule"/>
</dbReference>
<dbReference type="CDD" id="cd12110">
    <property type="entry name" value="PHP_HisPPase_Hisj_like"/>
    <property type="match status" value="1"/>
</dbReference>
<name>A0A2A4SVZ2_9DELT</name>
<dbReference type="GO" id="GO:0004401">
    <property type="term" value="F:histidinol-phosphatase activity"/>
    <property type="evidence" value="ECO:0007669"/>
    <property type="project" value="UniProtKB-UniRule"/>
</dbReference>
<dbReference type="PANTHER" id="PTHR21039">
    <property type="entry name" value="HISTIDINOL PHOSPHATASE-RELATED"/>
    <property type="match status" value="1"/>
</dbReference>
<evidence type="ECO:0000313" key="10">
    <source>
        <dbReference type="EMBL" id="PCI25241.1"/>
    </source>
</evidence>
<organism evidence="10 11">
    <name type="scientific">SAR324 cluster bacterium</name>
    <dbReference type="NCBI Taxonomy" id="2024889"/>
    <lineage>
        <taxon>Bacteria</taxon>
        <taxon>Deltaproteobacteria</taxon>
        <taxon>SAR324 cluster</taxon>
    </lineage>
</organism>
<sequence>MKKWDGHSHTELCRHGSREKTALMVEKAIAEGFTHYSITEHAPLPDGLLQDQKLQLECSLTIDELAEYFQLVGDLKRIYGRKITILMGLEVDFLSDHLDFTNDLIQSCRSHLDEWILSLHFLKGQGGVRCLDYSPQDFQEGLVDFYGSIEAVHLAYWEEIKKMVVVDYQAPPSRLGHLGLIWKFGKIFPLQNISLNSIAFFEALFRKISQRKLSLDFDVAGMAKDTCGQIYLTEPMLHWCKQFNIPLVYGSDAHGIRAVGHYYQLFIDRINQIEPAQ</sequence>
<reference evidence="11" key="1">
    <citation type="submission" date="2017-08" db="EMBL/GenBank/DDBJ databases">
        <title>A dynamic microbial community with high functional redundancy inhabits the cold, oxic subseafloor aquifer.</title>
        <authorList>
            <person name="Tully B.J."/>
            <person name="Wheat C.G."/>
            <person name="Glazer B.T."/>
            <person name="Huber J.A."/>
        </authorList>
    </citation>
    <scope>NUCLEOTIDE SEQUENCE [LARGE SCALE GENOMIC DNA]</scope>
</reference>
<dbReference type="NCBIfam" id="NF005996">
    <property type="entry name" value="PRK08123.1"/>
    <property type="match status" value="1"/>
</dbReference>
<dbReference type="InterPro" id="IPR010140">
    <property type="entry name" value="Histidinol_P_phosphatase_HisJ"/>
</dbReference>
<feature type="domain" description="PHP" evidence="9">
    <location>
        <begin position="5"/>
        <end position="185"/>
    </location>
</feature>
<evidence type="ECO:0000256" key="8">
    <source>
        <dbReference type="RuleBase" id="RU366003"/>
    </source>
</evidence>
<dbReference type="InterPro" id="IPR004013">
    <property type="entry name" value="PHP_dom"/>
</dbReference>
<evidence type="ECO:0000256" key="3">
    <source>
        <dbReference type="ARBA" id="ARBA00013085"/>
    </source>
</evidence>
<dbReference type="Gene3D" id="3.20.20.140">
    <property type="entry name" value="Metal-dependent hydrolases"/>
    <property type="match status" value="1"/>
</dbReference>
<comment type="similarity">
    <text evidence="2 8">Belongs to the PHP hydrolase family. HisK subfamily.</text>
</comment>
<keyword evidence="4 8" id="KW-0028">Amino-acid biosynthesis</keyword>
<dbReference type="EMBL" id="NVSR01000115">
    <property type="protein sequence ID" value="PCI25241.1"/>
    <property type="molecule type" value="Genomic_DNA"/>
</dbReference>
<protein>
    <recommendedName>
        <fullName evidence="3 8">Histidinol-phosphatase</fullName>
        <shortName evidence="8">HolPase</shortName>
        <ecNumber evidence="3 8">3.1.3.15</ecNumber>
    </recommendedName>
</protein>
<evidence type="ECO:0000256" key="7">
    <source>
        <dbReference type="ARBA" id="ARBA00049158"/>
    </source>
</evidence>
<dbReference type="InterPro" id="IPR016195">
    <property type="entry name" value="Pol/histidinol_Pase-like"/>
</dbReference>
<dbReference type="PANTHER" id="PTHR21039:SF0">
    <property type="entry name" value="HISTIDINOL-PHOSPHATASE"/>
    <property type="match status" value="1"/>
</dbReference>
<evidence type="ECO:0000256" key="2">
    <source>
        <dbReference type="ARBA" id="ARBA00009152"/>
    </source>
</evidence>
<dbReference type="Pfam" id="PF02811">
    <property type="entry name" value="PHP"/>
    <property type="match status" value="1"/>
</dbReference>
<dbReference type="UniPathway" id="UPA00031">
    <property type="reaction ID" value="UER00013"/>
</dbReference>
<evidence type="ECO:0000256" key="6">
    <source>
        <dbReference type="ARBA" id="ARBA00023102"/>
    </source>
</evidence>
<comment type="pathway">
    <text evidence="1 8">Amino-acid biosynthesis; L-histidine biosynthesis; L-histidine from 5-phospho-alpha-D-ribose 1-diphosphate: step 8/9.</text>
</comment>
<evidence type="ECO:0000256" key="5">
    <source>
        <dbReference type="ARBA" id="ARBA00022801"/>
    </source>
</evidence>
<gene>
    <name evidence="10" type="ORF">COB67_10885</name>
</gene>
<evidence type="ECO:0000259" key="9">
    <source>
        <dbReference type="Pfam" id="PF02811"/>
    </source>
</evidence>
<dbReference type="GO" id="GO:0005737">
    <property type="term" value="C:cytoplasm"/>
    <property type="evidence" value="ECO:0007669"/>
    <property type="project" value="TreeGrafter"/>
</dbReference>
<evidence type="ECO:0000256" key="1">
    <source>
        <dbReference type="ARBA" id="ARBA00004970"/>
    </source>
</evidence>
<dbReference type="EC" id="3.1.3.15" evidence="3 8"/>
<comment type="catalytic activity">
    <reaction evidence="7 8">
        <text>L-histidinol phosphate + H2O = L-histidinol + phosphate</text>
        <dbReference type="Rhea" id="RHEA:14465"/>
        <dbReference type="ChEBI" id="CHEBI:15377"/>
        <dbReference type="ChEBI" id="CHEBI:43474"/>
        <dbReference type="ChEBI" id="CHEBI:57699"/>
        <dbReference type="ChEBI" id="CHEBI:57980"/>
        <dbReference type="EC" id="3.1.3.15"/>
    </reaction>
</comment>
<proteinExistence type="inferred from homology"/>
<dbReference type="NCBIfam" id="TIGR01856">
    <property type="entry name" value="hisJ_fam"/>
    <property type="match status" value="1"/>
</dbReference>
<comment type="caution">
    <text evidence="10">The sequence shown here is derived from an EMBL/GenBank/DDBJ whole genome shotgun (WGS) entry which is preliminary data.</text>
</comment>
<dbReference type="Pfam" id="PF13263">
    <property type="entry name" value="PHP_C"/>
    <property type="match status" value="1"/>
</dbReference>
<accession>A0A2A4SVZ2</accession>
<keyword evidence="5 8" id="KW-0378">Hydrolase</keyword>
<dbReference type="SUPFAM" id="SSF89550">
    <property type="entry name" value="PHP domain-like"/>
    <property type="match status" value="1"/>
</dbReference>